<dbReference type="InterPro" id="IPR051629">
    <property type="entry name" value="Sulfite_efflux_TDT"/>
</dbReference>
<feature type="transmembrane region" description="Helical" evidence="8">
    <location>
        <begin position="288"/>
        <end position="315"/>
    </location>
</feature>
<comment type="subcellular location">
    <subcellularLocation>
        <location evidence="1">Cell membrane</location>
        <topology evidence="1">Multi-pass membrane protein</topology>
    </subcellularLocation>
</comment>
<dbReference type="RefSeq" id="WP_179660369.1">
    <property type="nucleotide sequence ID" value="NZ_JACBZR010000001.1"/>
</dbReference>
<comment type="caution">
    <text evidence="9">The sequence shown here is derived from an EMBL/GenBank/DDBJ whole genome shotgun (WGS) entry which is preliminary data.</text>
</comment>
<keyword evidence="10" id="KW-1185">Reference proteome</keyword>
<keyword evidence="7 8" id="KW-0472">Membrane</keyword>
<feature type="transmembrane region" description="Helical" evidence="8">
    <location>
        <begin position="248"/>
        <end position="276"/>
    </location>
</feature>
<feature type="transmembrane region" description="Helical" evidence="8">
    <location>
        <begin position="147"/>
        <end position="170"/>
    </location>
</feature>
<evidence type="ECO:0000256" key="6">
    <source>
        <dbReference type="ARBA" id="ARBA00022989"/>
    </source>
</evidence>
<dbReference type="GO" id="GO:0005886">
    <property type="term" value="C:plasma membrane"/>
    <property type="evidence" value="ECO:0007669"/>
    <property type="project" value="UniProtKB-SubCell"/>
</dbReference>
<evidence type="ECO:0000256" key="8">
    <source>
        <dbReference type="SAM" id="Phobius"/>
    </source>
</evidence>
<dbReference type="AlphaFoldDB" id="A0A7Z0IUF2"/>
<dbReference type="PANTHER" id="PTHR31686:SF1">
    <property type="entry name" value="SULFITE EFFLUX PUMP SSU1"/>
    <property type="match status" value="1"/>
</dbReference>
<keyword evidence="4" id="KW-1003">Cell membrane</keyword>
<feature type="transmembrane region" description="Helical" evidence="8">
    <location>
        <begin position="176"/>
        <end position="196"/>
    </location>
</feature>
<accession>A0A7Z0IUF2</accession>
<dbReference type="InterPro" id="IPR004695">
    <property type="entry name" value="SLAC1/Mae1/Ssu1/TehA"/>
</dbReference>
<evidence type="ECO:0000313" key="10">
    <source>
        <dbReference type="Proteomes" id="UP000564496"/>
    </source>
</evidence>
<keyword evidence="6 8" id="KW-1133">Transmembrane helix</keyword>
<feature type="transmembrane region" description="Helical" evidence="8">
    <location>
        <begin position="78"/>
        <end position="97"/>
    </location>
</feature>
<comment type="similarity">
    <text evidence="2">Belongs to the tellurite-resistance/dicarboxylate transporter (TDT) family.</text>
</comment>
<dbReference type="GO" id="GO:0055085">
    <property type="term" value="P:transmembrane transport"/>
    <property type="evidence" value="ECO:0007669"/>
    <property type="project" value="InterPro"/>
</dbReference>
<evidence type="ECO:0000256" key="5">
    <source>
        <dbReference type="ARBA" id="ARBA00022692"/>
    </source>
</evidence>
<keyword evidence="5 8" id="KW-0812">Transmembrane</keyword>
<proteinExistence type="inferred from homology"/>
<reference evidence="9 10" key="1">
    <citation type="submission" date="2020-07" db="EMBL/GenBank/DDBJ databases">
        <title>Sequencing the genomes of 1000 actinobacteria strains.</title>
        <authorList>
            <person name="Klenk H.-P."/>
        </authorList>
    </citation>
    <scope>NUCLEOTIDE SEQUENCE [LARGE SCALE GENOMIC DNA]</scope>
    <source>
        <strain evidence="9 10">DSM 26487</strain>
    </source>
</reference>
<dbReference type="Gene3D" id="1.50.10.150">
    <property type="entry name" value="Voltage-dependent anion channel"/>
    <property type="match status" value="1"/>
</dbReference>
<gene>
    <name evidence="9" type="ORF">BJ988_004797</name>
</gene>
<evidence type="ECO:0000256" key="7">
    <source>
        <dbReference type="ARBA" id="ARBA00023136"/>
    </source>
</evidence>
<evidence type="ECO:0000256" key="4">
    <source>
        <dbReference type="ARBA" id="ARBA00022475"/>
    </source>
</evidence>
<organism evidence="9 10">
    <name type="scientific">Nocardioides panzhihuensis</name>
    <dbReference type="NCBI Taxonomy" id="860243"/>
    <lineage>
        <taxon>Bacteria</taxon>
        <taxon>Bacillati</taxon>
        <taxon>Actinomycetota</taxon>
        <taxon>Actinomycetes</taxon>
        <taxon>Propionibacteriales</taxon>
        <taxon>Nocardioidaceae</taxon>
        <taxon>Nocardioides</taxon>
    </lineage>
</organism>
<dbReference type="InterPro" id="IPR038665">
    <property type="entry name" value="Voltage-dep_anion_channel_sf"/>
</dbReference>
<evidence type="ECO:0000256" key="3">
    <source>
        <dbReference type="ARBA" id="ARBA00022448"/>
    </source>
</evidence>
<feature type="transmembrane region" description="Helical" evidence="8">
    <location>
        <begin position="38"/>
        <end position="57"/>
    </location>
</feature>
<dbReference type="EMBL" id="JACBZR010000001">
    <property type="protein sequence ID" value="NYI80149.1"/>
    <property type="molecule type" value="Genomic_DNA"/>
</dbReference>
<dbReference type="PANTHER" id="PTHR31686">
    <property type="match status" value="1"/>
</dbReference>
<name>A0A7Z0IUF2_9ACTN</name>
<evidence type="ECO:0000256" key="2">
    <source>
        <dbReference type="ARBA" id="ARBA00008566"/>
    </source>
</evidence>
<evidence type="ECO:0000313" key="9">
    <source>
        <dbReference type="EMBL" id="NYI80149.1"/>
    </source>
</evidence>
<feature type="transmembrane region" description="Helical" evidence="8">
    <location>
        <begin position="103"/>
        <end position="126"/>
    </location>
</feature>
<protein>
    <submittedName>
        <fullName evidence="9">Tellurite resistance protein TehA-like permease</fullName>
    </submittedName>
</protein>
<sequence length="361" mass="37799">MRLPYGPNWYAATMGTGIVAVVIPGLPFRLSGAMPVALAFWLAAGLLLAVTVTVMLLSIRQERSLLRHHYDDPVMSHFYGAPAMALMTVGAGAVGVGERILGPAAAVALGSVLWTVGTLLGLWTAVAVPYRAITRHAVADDSATGGWLMPVVPPMVSATTGAALVPYLPAGQPRETLLVLCYAFFGLTVIAGLLVLNQLWQRLVRHGPLAPAALPTVWIVLGFLGQSTTAVHHLGALAPSVVPDYGHALSMLAVLYGVPVWGFTVLWTVLALALTVRQIREGLPVAPTWWSFTFPIGTVATGTSALAAATGLALFEVGAGIATLGLLAGWLAAAYGTVRLFVHAPPVLQSDGCKLMPEMQH</sequence>
<feature type="transmembrane region" description="Helical" evidence="8">
    <location>
        <begin position="7"/>
        <end position="26"/>
    </location>
</feature>
<evidence type="ECO:0000256" key="1">
    <source>
        <dbReference type="ARBA" id="ARBA00004651"/>
    </source>
</evidence>
<feature type="transmembrane region" description="Helical" evidence="8">
    <location>
        <begin position="321"/>
        <end position="342"/>
    </location>
</feature>
<dbReference type="Proteomes" id="UP000564496">
    <property type="component" value="Unassembled WGS sequence"/>
</dbReference>
<dbReference type="Pfam" id="PF03595">
    <property type="entry name" value="SLAC1"/>
    <property type="match status" value="1"/>
</dbReference>
<dbReference type="CDD" id="cd09320">
    <property type="entry name" value="TDT_like_2"/>
    <property type="match status" value="1"/>
</dbReference>
<keyword evidence="3" id="KW-0813">Transport</keyword>